<dbReference type="AlphaFoldDB" id="A0A8I2YKH6"/>
<proteinExistence type="predicted"/>
<dbReference type="OrthoDB" id="3261436at2759"/>
<protein>
    <recommendedName>
        <fullName evidence="1">CxC2-like cysteine cluster KDZ transposase-associated domain-containing protein</fullName>
    </recommendedName>
</protein>
<dbReference type="Proteomes" id="UP000683000">
    <property type="component" value="Unassembled WGS sequence"/>
</dbReference>
<dbReference type="Pfam" id="PF18803">
    <property type="entry name" value="CxC2"/>
    <property type="match status" value="1"/>
</dbReference>
<reference evidence="2" key="1">
    <citation type="submission" date="2021-03" db="EMBL/GenBank/DDBJ databases">
        <title>Evolutionary innovations through gain and loss of genes in the ectomycorrhizal Boletales.</title>
        <authorList>
            <person name="Wu G."/>
            <person name="Miyauchi S."/>
            <person name="Morin E."/>
            <person name="Yang Z.-L."/>
            <person name="Xu J."/>
            <person name="Martin F.M."/>
        </authorList>
    </citation>
    <scope>NUCLEOTIDE SEQUENCE</scope>
    <source>
        <strain evidence="2">BR01</strain>
    </source>
</reference>
<dbReference type="InterPro" id="IPR041457">
    <property type="entry name" value="CxC2_KDZ-assoc"/>
</dbReference>
<accession>A0A8I2YKH6</accession>
<gene>
    <name evidence="2" type="ORF">JVT61DRAFT_6151</name>
</gene>
<evidence type="ECO:0000313" key="2">
    <source>
        <dbReference type="EMBL" id="KAG6373515.1"/>
    </source>
</evidence>
<organism evidence="2 3">
    <name type="scientific">Boletus reticuloceps</name>
    <dbReference type="NCBI Taxonomy" id="495285"/>
    <lineage>
        <taxon>Eukaryota</taxon>
        <taxon>Fungi</taxon>
        <taxon>Dikarya</taxon>
        <taxon>Basidiomycota</taxon>
        <taxon>Agaricomycotina</taxon>
        <taxon>Agaricomycetes</taxon>
        <taxon>Agaricomycetidae</taxon>
        <taxon>Boletales</taxon>
        <taxon>Boletineae</taxon>
        <taxon>Boletaceae</taxon>
        <taxon>Boletoideae</taxon>
        <taxon>Boletus</taxon>
    </lineage>
</organism>
<evidence type="ECO:0000259" key="1">
    <source>
        <dbReference type="Pfam" id="PF18803"/>
    </source>
</evidence>
<keyword evidence="3" id="KW-1185">Reference proteome</keyword>
<name>A0A8I2YKH6_9AGAM</name>
<sequence>MLIDPTLVRDMCLTWRVLAVRPRSRNLFDILLSHNIQTPPSAFTDIASSVCKHPGLSPYAHLQSLEPTRTDQAFKDLTPDPWNEVQYQPEDSTVPRVSECRTKESTEPIHVWLQERPAVLDELIKLEGRGCVEHWATCQCGRQDPIYRCRECFTVYFLCKECIVQLHLNHPLHHIEHWTNGYLIRTTLKHLGLRIQLGHKPGETCPNRQPAYDDDFVVIDVHAVHAVALDFCGCERAACHYKQLLRARWFLATIKEPRTAGTFAVMEHFHILSLKSKVTAYEFFHTLARQTDNTGLTPIRDHYAVFLKMASGWRNIKAFKRAGRGHDPGGINTTKAGELAVLCPTCPQPGRNLPPGWENSEQG</sequence>
<evidence type="ECO:0000313" key="3">
    <source>
        <dbReference type="Proteomes" id="UP000683000"/>
    </source>
</evidence>
<dbReference type="EMBL" id="JAGFBS010000021">
    <property type="protein sequence ID" value="KAG6373515.1"/>
    <property type="molecule type" value="Genomic_DNA"/>
</dbReference>
<comment type="caution">
    <text evidence="2">The sequence shown here is derived from an EMBL/GenBank/DDBJ whole genome shotgun (WGS) entry which is preliminary data.</text>
</comment>
<feature type="domain" description="CxC2-like cysteine cluster KDZ transposase-associated" evidence="1">
    <location>
        <begin position="188"/>
        <end position="295"/>
    </location>
</feature>